<keyword evidence="3" id="KW-0238">DNA-binding</keyword>
<dbReference type="Pfam" id="PF03466">
    <property type="entry name" value="LysR_substrate"/>
    <property type="match status" value="1"/>
</dbReference>
<dbReference type="SUPFAM" id="SSF53850">
    <property type="entry name" value="Periplasmic binding protein-like II"/>
    <property type="match status" value="1"/>
</dbReference>
<dbReference type="Gene3D" id="1.10.10.10">
    <property type="entry name" value="Winged helix-like DNA-binding domain superfamily/Winged helix DNA-binding domain"/>
    <property type="match status" value="1"/>
</dbReference>
<dbReference type="AlphaFoldDB" id="A0A0B6ANV8"/>
<dbReference type="InterPro" id="IPR005119">
    <property type="entry name" value="LysR_subst-bd"/>
</dbReference>
<dbReference type="GO" id="GO:0000976">
    <property type="term" value="F:transcription cis-regulatory region binding"/>
    <property type="evidence" value="ECO:0007669"/>
    <property type="project" value="TreeGrafter"/>
</dbReference>
<reference evidence="5 6" key="1">
    <citation type="journal article" date="2015" name="Genome Announc.">
        <title>Complete genome sequences for 35 biothreat assay-relevant bacillus species.</title>
        <authorList>
            <person name="Johnson S.L."/>
            <person name="Daligault H.E."/>
            <person name="Davenport K.W."/>
            <person name="Jaissle J."/>
            <person name="Frey K.G."/>
            <person name="Ladner J.T."/>
            <person name="Broomall S.M."/>
            <person name="Bishop-Lilly K.A."/>
            <person name="Bruce D.C."/>
            <person name="Gibbons H.S."/>
            <person name="Coyne S.R."/>
            <person name="Lo C.C."/>
            <person name="Meincke L."/>
            <person name="Munk A.C."/>
            <person name="Koroleva G.I."/>
            <person name="Rosenzweig C.N."/>
            <person name="Palacios G.F."/>
            <person name="Redden C.L."/>
            <person name="Minogue T.D."/>
            <person name="Chain P.S."/>
        </authorList>
    </citation>
    <scope>NUCLEOTIDE SEQUENCE [LARGE SCALE GENOMIC DNA]</scope>
    <source>
        <strain evidence="6">ATCC 14581 / DSM 32 / JCM 2506 / NBRC 15308 / NCIMB 9376 / NCTC 10342 / NRRL B-14308 / VKM B-512</strain>
    </source>
</reference>
<dbReference type="RefSeq" id="WP_034650021.1">
    <property type="nucleotide sequence ID" value="NZ_BCVB01000006.1"/>
</dbReference>
<evidence type="ECO:0000313" key="6">
    <source>
        <dbReference type="Proteomes" id="UP000031829"/>
    </source>
</evidence>
<evidence type="ECO:0000313" key="5">
    <source>
        <dbReference type="EMBL" id="AJI22802.1"/>
    </source>
</evidence>
<dbReference type="InterPro" id="IPR036388">
    <property type="entry name" value="WH-like_DNA-bd_sf"/>
</dbReference>
<dbReference type="Gene3D" id="3.40.190.290">
    <property type="match status" value="1"/>
</dbReference>
<dbReference type="GO" id="GO:0003700">
    <property type="term" value="F:DNA-binding transcription factor activity"/>
    <property type="evidence" value="ECO:0007669"/>
    <property type="project" value="InterPro"/>
</dbReference>
<dbReference type="Proteomes" id="UP000031829">
    <property type="component" value="Chromosome"/>
</dbReference>
<dbReference type="SUPFAM" id="SSF46785">
    <property type="entry name" value="Winged helix' DNA-binding domain"/>
    <property type="match status" value="1"/>
</dbReference>
<dbReference type="KEGG" id="bmeg:BG04_488"/>
<comment type="similarity">
    <text evidence="1">Belongs to the LysR transcriptional regulatory family.</text>
</comment>
<gene>
    <name evidence="5" type="ORF">BG04_488</name>
</gene>
<dbReference type="InterPro" id="IPR000847">
    <property type="entry name" value="LysR_HTH_N"/>
</dbReference>
<dbReference type="PANTHER" id="PTHR30126:SF40">
    <property type="entry name" value="HTH-TYPE TRANSCRIPTIONAL REGULATOR GLTR"/>
    <property type="match status" value="1"/>
</dbReference>
<dbReference type="CDD" id="cd05466">
    <property type="entry name" value="PBP2_LTTR_substrate"/>
    <property type="match status" value="1"/>
</dbReference>
<dbReference type="GeneID" id="93643993"/>
<evidence type="ECO:0000256" key="2">
    <source>
        <dbReference type="ARBA" id="ARBA00023015"/>
    </source>
</evidence>
<proteinExistence type="inferred from homology"/>
<evidence type="ECO:0000256" key="4">
    <source>
        <dbReference type="ARBA" id="ARBA00023163"/>
    </source>
</evidence>
<keyword evidence="2" id="KW-0805">Transcription regulation</keyword>
<protein>
    <submittedName>
        <fullName evidence="5">Bacterial regulatory helix-turn-helix, lysR family protein</fullName>
    </submittedName>
</protein>
<keyword evidence="4" id="KW-0804">Transcription</keyword>
<organism evidence="5 6">
    <name type="scientific">Priestia megaterium (strain ATCC 14581 / DSM 32 / CCUG 1817 / JCM 2506 / NBRC 15308 / NCIMB 9376 / NCTC 10342 / NRRL B-14308 / VKM B-512 / Ford 19)</name>
    <name type="common">Bacillus megaterium</name>
    <dbReference type="NCBI Taxonomy" id="1348623"/>
    <lineage>
        <taxon>Bacteria</taxon>
        <taxon>Bacillati</taxon>
        <taxon>Bacillota</taxon>
        <taxon>Bacilli</taxon>
        <taxon>Bacillales</taxon>
        <taxon>Bacillaceae</taxon>
        <taxon>Priestia</taxon>
    </lineage>
</organism>
<dbReference type="HOGENOM" id="CLU_039613_6_1_9"/>
<dbReference type="EMBL" id="CP009920">
    <property type="protein sequence ID" value="AJI22802.1"/>
    <property type="molecule type" value="Genomic_DNA"/>
</dbReference>
<name>A0A0B6ANV8_PRIM2</name>
<accession>A0A0B6ANV8</accession>
<dbReference type="Pfam" id="PF00126">
    <property type="entry name" value="HTH_1"/>
    <property type="match status" value="1"/>
</dbReference>
<evidence type="ECO:0000256" key="1">
    <source>
        <dbReference type="ARBA" id="ARBA00009437"/>
    </source>
</evidence>
<dbReference type="PANTHER" id="PTHR30126">
    <property type="entry name" value="HTH-TYPE TRANSCRIPTIONAL REGULATOR"/>
    <property type="match status" value="1"/>
</dbReference>
<evidence type="ECO:0000256" key="3">
    <source>
        <dbReference type="ARBA" id="ARBA00023125"/>
    </source>
</evidence>
<dbReference type="InterPro" id="IPR036390">
    <property type="entry name" value="WH_DNA-bd_sf"/>
</dbReference>
<sequence>MDIENMKAFVSVAELRNISAAAMKLNHLQSNMTAKIKKIESYYNQELFIRNSKGVKLTKQGEKLYHQFKKILLLWEETENKMKKQDEKLRIGTMISVGGTQFSSALNKLYNTYPDLAVTLKTGSTEYIENQILLGQIDVAYTIGSLNNQKIKYKKVGVEEMVVIGRDIDQHTIFDDYVRQKNILVLSDKCLYMTILHTIYASLHIEQGDMIEVSDPETLVQFALMGMGISLISKRIANRYNIHNFLEVPPPYRYTDFYLISRLNYEFTPIEKQFIELNNFLGDTFRRVEV</sequence>
<dbReference type="PROSITE" id="PS50931">
    <property type="entry name" value="HTH_LYSR"/>
    <property type="match status" value="1"/>
</dbReference>